<evidence type="ECO:0000313" key="3">
    <source>
        <dbReference type="Proteomes" id="UP001589793"/>
    </source>
</evidence>
<dbReference type="InterPro" id="IPR029058">
    <property type="entry name" value="AB_hydrolase_fold"/>
</dbReference>
<protein>
    <submittedName>
        <fullName evidence="2">Alpha/beta fold hydrolase</fullName>
    </submittedName>
</protein>
<dbReference type="RefSeq" id="WP_376979628.1">
    <property type="nucleotide sequence ID" value="NZ_JBHLSV010000007.1"/>
</dbReference>
<organism evidence="2 3">
    <name type="scientific">Brachybacterium hainanense</name>
    <dbReference type="NCBI Taxonomy" id="1541174"/>
    <lineage>
        <taxon>Bacteria</taxon>
        <taxon>Bacillati</taxon>
        <taxon>Actinomycetota</taxon>
        <taxon>Actinomycetes</taxon>
        <taxon>Micrococcales</taxon>
        <taxon>Dermabacteraceae</taxon>
        <taxon>Brachybacterium</taxon>
    </lineage>
</organism>
<dbReference type="PANTHER" id="PTHR43798">
    <property type="entry name" value="MONOACYLGLYCEROL LIPASE"/>
    <property type="match status" value="1"/>
</dbReference>
<sequence>MTDPIPHVVRRGEGLPLLFVHGNGVDHRLLLALDPVFQESAWERIYIDLAGFGGTPALDGRGGLPELADWLDRALDRLLGDASFAVVGNSMGGLLARDLVSRRPEQCRGMALLAPVVDPARERRTLPAPEVVLSDPELLASLDAQDADDYRALSVVQTRDTWERFRAAALPGIRAADEDAMRRIGEFYELPSFTDSWGEFDRPVLIVAGRQDAVVGYEDQWALSQEFLRSTYAVLDGAGHNVHLDQPGIVGEMLRAWSETVAPVRSATAGSHLPFAPA</sequence>
<dbReference type="Gene3D" id="3.40.50.1820">
    <property type="entry name" value="alpha/beta hydrolase"/>
    <property type="match status" value="1"/>
</dbReference>
<keyword evidence="2" id="KW-0378">Hydrolase</keyword>
<comment type="caution">
    <text evidence="2">The sequence shown here is derived from an EMBL/GenBank/DDBJ whole genome shotgun (WGS) entry which is preliminary data.</text>
</comment>
<reference evidence="2 3" key="1">
    <citation type="submission" date="2024-09" db="EMBL/GenBank/DDBJ databases">
        <authorList>
            <person name="Sun Q."/>
            <person name="Mori K."/>
        </authorList>
    </citation>
    <scope>NUCLEOTIDE SEQUENCE [LARGE SCALE GENOMIC DNA]</scope>
    <source>
        <strain evidence="2 3">CICC 10874</strain>
    </source>
</reference>
<dbReference type="Proteomes" id="UP001589793">
    <property type="component" value="Unassembled WGS sequence"/>
</dbReference>
<dbReference type="GO" id="GO:0016787">
    <property type="term" value="F:hydrolase activity"/>
    <property type="evidence" value="ECO:0007669"/>
    <property type="project" value="UniProtKB-KW"/>
</dbReference>
<dbReference type="Pfam" id="PF00561">
    <property type="entry name" value="Abhydrolase_1"/>
    <property type="match status" value="1"/>
</dbReference>
<name>A0ABV6RAG3_9MICO</name>
<accession>A0ABV6RAG3</accession>
<feature type="domain" description="AB hydrolase-1" evidence="1">
    <location>
        <begin position="16"/>
        <end position="247"/>
    </location>
</feature>
<evidence type="ECO:0000313" key="2">
    <source>
        <dbReference type="EMBL" id="MFC0673786.1"/>
    </source>
</evidence>
<dbReference type="EMBL" id="JBHLSV010000007">
    <property type="protein sequence ID" value="MFC0673786.1"/>
    <property type="molecule type" value="Genomic_DNA"/>
</dbReference>
<dbReference type="InterPro" id="IPR000073">
    <property type="entry name" value="AB_hydrolase_1"/>
</dbReference>
<dbReference type="InterPro" id="IPR050266">
    <property type="entry name" value="AB_hydrolase_sf"/>
</dbReference>
<dbReference type="PRINTS" id="PR00111">
    <property type="entry name" value="ABHYDROLASE"/>
</dbReference>
<dbReference type="SUPFAM" id="SSF53474">
    <property type="entry name" value="alpha/beta-Hydrolases"/>
    <property type="match status" value="1"/>
</dbReference>
<evidence type="ECO:0000259" key="1">
    <source>
        <dbReference type="Pfam" id="PF00561"/>
    </source>
</evidence>
<dbReference type="PANTHER" id="PTHR43798:SF6">
    <property type="entry name" value="HYDROLASE, PUTATIVE (AFU_ORTHOLOGUE AFUA_4G13070)-RELATED"/>
    <property type="match status" value="1"/>
</dbReference>
<gene>
    <name evidence="2" type="ORF">ACFFF6_07445</name>
</gene>
<keyword evidence="3" id="KW-1185">Reference proteome</keyword>
<proteinExistence type="predicted"/>